<evidence type="ECO:0000256" key="4">
    <source>
        <dbReference type="ARBA" id="ARBA00023136"/>
    </source>
</evidence>
<keyword evidence="3" id="KW-0446">Lipid-binding</keyword>
<gene>
    <name evidence="5" type="ORF">G443_000642</name>
</gene>
<proteinExistence type="predicted"/>
<organism evidence="5 6">
    <name type="scientific">Actinoalloteichus caeruleus DSM 43889</name>
    <dbReference type="NCBI Taxonomy" id="1120930"/>
    <lineage>
        <taxon>Bacteria</taxon>
        <taxon>Bacillati</taxon>
        <taxon>Actinomycetota</taxon>
        <taxon>Actinomycetes</taxon>
        <taxon>Pseudonocardiales</taxon>
        <taxon>Pseudonocardiaceae</taxon>
        <taxon>Actinoalloteichus</taxon>
        <taxon>Actinoalloteichus cyanogriseus</taxon>
    </lineage>
</organism>
<accession>A0ABT1JD04</accession>
<comment type="subcellular location">
    <subcellularLocation>
        <location evidence="1">Golgi apparatus membrane</location>
        <topology evidence="1">Peripheral membrane protein</topology>
        <orientation evidence="1">Cytoplasmic side</orientation>
    </subcellularLocation>
</comment>
<comment type="caution">
    <text evidence="5">The sequence shown here is derived from an EMBL/GenBank/DDBJ whole genome shotgun (WGS) entry which is preliminary data.</text>
</comment>
<dbReference type="Gene3D" id="1.10.3630.10">
    <property type="entry name" value="yeast vps74-n-term truncation variant domain like"/>
    <property type="match status" value="1"/>
</dbReference>
<evidence type="ECO:0000256" key="1">
    <source>
        <dbReference type="ARBA" id="ARBA00004255"/>
    </source>
</evidence>
<dbReference type="InterPro" id="IPR008628">
    <property type="entry name" value="GPP34-like"/>
</dbReference>
<name>A0ABT1JD04_ACTCY</name>
<keyword evidence="4" id="KW-0472">Membrane</keyword>
<sequence length="222" mass="24288">MPRPRLPETLPGRLLLACCDIRSNRLDSRQVVGYLLRAGALTELLLAGRLVDSRGRASCLRAQATGDPFLDGVLREIAQERPRAWKAWVRRRPRPAVDEVVGGLEERGYLRRRREFALGVLPVERVVVEDGDTVTSLRRRVVEVLTGTEPVERVDALDAAMVSLLSAGSVTSVVPRRDKRQHKQRLAALTERSGEAAPALRTVLADIQVAVATGAAVAVHAS</sequence>
<evidence type="ECO:0000313" key="6">
    <source>
        <dbReference type="Proteomes" id="UP000791080"/>
    </source>
</evidence>
<dbReference type="Proteomes" id="UP000791080">
    <property type="component" value="Unassembled WGS sequence"/>
</dbReference>
<evidence type="ECO:0000256" key="3">
    <source>
        <dbReference type="ARBA" id="ARBA00023121"/>
    </source>
</evidence>
<dbReference type="EMBL" id="AUBJ02000001">
    <property type="protein sequence ID" value="MCP2330372.1"/>
    <property type="molecule type" value="Genomic_DNA"/>
</dbReference>
<evidence type="ECO:0000313" key="5">
    <source>
        <dbReference type="EMBL" id="MCP2330372.1"/>
    </source>
</evidence>
<dbReference type="Pfam" id="PF05719">
    <property type="entry name" value="GPP34"/>
    <property type="match status" value="1"/>
</dbReference>
<protein>
    <submittedName>
        <fullName evidence="5">Golgi phosphoprotein 3 (GPP34)</fullName>
    </submittedName>
</protein>
<evidence type="ECO:0000256" key="2">
    <source>
        <dbReference type="ARBA" id="ARBA00023034"/>
    </source>
</evidence>
<dbReference type="RefSeq" id="WP_051313704.1">
    <property type="nucleotide sequence ID" value="NZ_AUBJ02000001.1"/>
</dbReference>
<keyword evidence="2" id="KW-0333">Golgi apparatus</keyword>
<keyword evidence="6" id="KW-1185">Reference proteome</keyword>
<dbReference type="InterPro" id="IPR038261">
    <property type="entry name" value="GPP34-like_sf"/>
</dbReference>
<reference evidence="5 6" key="1">
    <citation type="submission" date="2022-06" db="EMBL/GenBank/DDBJ databases">
        <title>Genomic Encyclopedia of Type Strains, Phase I: the one thousand microbial genomes (KMG-I) project.</title>
        <authorList>
            <person name="Kyrpides N."/>
        </authorList>
    </citation>
    <scope>NUCLEOTIDE SEQUENCE [LARGE SCALE GENOMIC DNA]</scope>
    <source>
        <strain evidence="5 6">DSM 43889</strain>
    </source>
</reference>